<accession>A0AAV4Q9D6</accession>
<organism evidence="3 4">
    <name type="scientific">Caerostris extrusa</name>
    <name type="common">Bark spider</name>
    <name type="synonym">Caerostris bankana</name>
    <dbReference type="NCBI Taxonomy" id="172846"/>
    <lineage>
        <taxon>Eukaryota</taxon>
        <taxon>Metazoa</taxon>
        <taxon>Ecdysozoa</taxon>
        <taxon>Arthropoda</taxon>
        <taxon>Chelicerata</taxon>
        <taxon>Arachnida</taxon>
        <taxon>Araneae</taxon>
        <taxon>Araneomorphae</taxon>
        <taxon>Entelegynae</taxon>
        <taxon>Araneoidea</taxon>
        <taxon>Araneidae</taxon>
        <taxon>Caerostris</taxon>
    </lineage>
</organism>
<evidence type="ECO:0000313" key="4">
    <source>
        <dbReference type="Proteomes" id="UP001054945"/>
    </source>
</evidence>
<dbReference type="EMBL" id="BPLR01005780">
    <property type="protein sequence ID" value="GIY04971.1"/>
    <property type="molecule type" value="Genomic_DNA"/>
</dbReference>
<dbReference type="InterPro" id="IPR013098">
    <property type="entry name" value="Ig_I-set"/>
</dbReference>
<dbReference type="InterPro" id="IPR007110">
    <property type="entry name" value="Ig-like_dom"/>
</dbReference>
<comment type="caution">
    <text evidence="3">The sequence shown here is derived from an EMBL/GenBank/DDBJ whole genome shotgun (WGS) entry which is preliminary data.</text>
</comment>
<keyword evidence="1" id="KW-0393">Immunoglobulin domain</keyword>
<proteinExistence type="predicted"/>
<reference evidence="3 4" key="1">
    <citation type="submission" date="2021-06" db="EMBL/GenBank/DDBJ databases">
        <title>Caerostris extrusa draft genome.</title>
        <authorList>
            <person name="Kono N."/>
            <person name="Arakawa K."/>
        </authorList>
    </citation>
    <scope>NUCLEOTIDE SEQUENCE [LARGE SCALE GENOMIC DNA]</scope>
</reference>
<name>A0AAV4Q9D6_CAEEX</name>
<dbReference type="InterPro" id="IPR003599">
    <property type="entry name" value="Ig_sub"/>
</dbReference>
<dbReference type="InterPro" id="IPR003598">
    <property type="entry name" value="Ig_sub2"/>
</dbReference>
<gene>
    <name evidence="3" type="primary">Unc-89_10</name>
    <name evidence="3" type="ORF">CEXT_784821</name>
</gene>
<dbReference type="PANTHER" id="PTHR47633">
    <property type="entry name" value="IMMUNOGLOBULIN"/>
    <property type="match status" value="1"/>
</dbReference>
<dbReference type="SUPFAM" id="SSF48726">
    <property type="entry name" value="Immunoglobulin"/>
    <property type="match status" value="2"/>
</dbReference>
<evidence type="ECO:0000313" key="3">
    <source>
        <dbReference type="EMBL" id="GIY04971.1"/>
    </source>
</evidence>
<dbReference type="InterPro" id="IPR013783">
    <property type="entry name" value="Ig-like_fold"/>
</dbReference>
<feature type="non-terminal residue" evidence="3">
    <location>
        <position position="1"/>
    </location>
</feature>
<dbReference type="PROSITE" id="PS50835">
    <property type="entry name" value="IG_LIKE"/>
    <property type="match status" value="2"/>
</dbReference>
<dbReference type="AlphaFoldDB" id="A0AAV4Q9D6"/>
<evidence type="ECO:0000259" key="2">
    <source>
        <dbReference type="PROSITE" id="PS50835"/>
    </source>
</evidence>
<dbReference type="SMART" id="SM00408">
    <property type="entry name" value="IGc2"/>
    <property type="match status" value="2"/>
</dbReference>
<dbReference type="InterPro" id="IPR036179">
    <property type="entry name" value="Ig-like_dom_sf"/>
</dbReference>
<dbReference type="SMART" id="SM00409">
    <property type="entry name" value="IG"/>
    <property type="match status" value="2"/>
</dbReference>
<dbReference type="Gene3D" id="2.60.40.10">
    <property type="entry name" value="Immunoglobulins"/>
    <property type="match status" value="2"/>
</dbReference>
<sequence length="232" mass="25308">IHFISPIHSKLKDKVVKEGSDAEFTVKFTGKPKPTAKWTFDSADLTIDNTHTELKVEEDGASLTLIIHGATKDDDGKYACTISNSLGSQTTSGKLSVSEGIAAPQFIKTLDDVEAEEGASLRLNVKFEGTPEPTAVWKKDGKPLEIDGKKIKTSIESDDSLTLIIDKLKKEDVGKYTCEITNPQGTSVTSGNVTVTGTPAPEIKWFLNGKELSANDSILYRPMQRRGYISWC</sequence>
<keyword evidence="4" id="KW-1185">Reference proteome</keyword>
<dbReference type="Proteomes" id="UP001054945">
    <property type="component" value="Unassembled WGS sequence"/>
</dbReference>
<dbReference type="FunFam" id="2.60.40.10:FF:000107">
    <property type="entry name" value="Myosin, light chain kinase a"/>
    <property type="match status" value="2"/>
</dbReference>
<protein>
    <submittedName>
        <fullName evidence="3">Obscurin</fullName>
    </submittedName>
</protein>
<dbReference type="Pfam" id="PF07679">
    <property type="entry name" value="I-set"/>
    <property type="match status" value="2"/>
</dbReference>
<feature type="domain" description="Ig-like" evidence="2">
    <location>
        <begin position="104"/>
        <end position="196"/>
    </location>
</feature>
<evidence type="ECO:0000256" key="1">
    <source>
        <dbReference type="ARBA" id="ARBA00023319"/>
    </source>
</evidence>
<feature type="domain" description="Ig-like" evidence="2">
    <location>
        <begin position="6"/>
        <end position="96"/>
    </location>
</feature>